<dbReference type="Pfam" id="PF00059">
    <property type="entry name" value="Lectin_C"/>
    <property type="match status" value="1"/>
</dbReference>
<dbReference type="Proteomes" id="UP001487740">
    <property type="component" value="Unassembled WGS sequence"/>
</dbReference>
<dbReference type="InterPro" id="IPR016186">
    <property type="entry name" value="C-type_lectin-like/link_sf"/>
</dbReference>
<dbReference type="SMART" id="SM00034">
    <property type="entry name" value="CLECT"/>
    <property type="match status" value="1"/>
</dbReference>
<dbReference type="InterPro" id="IPR050801">
    <property type="entry name" value="Ca-Dep_Lectins_ImmuneDev"/>
</dbReference>
<dbReference type="PROSITE" id="PS51257">
    <property type="entry name" value="PROKAR_LIPOPROTEIN"/>
    <property type="match status" value="1"/>
</dbReference>
<name>A0AAW0UPX2_SCYPA</name>
<evidence type="ECO:0000313" key="3">
    <source>
        <dbReference type="EMBL" id="KAK8401926.1"/>
    </source>
</evidence>
<feature type="chain" id="PRO_5043945724" description="C-type lectin domain-containing protein" evidence="1">
    <location>
        <begin position="20"/>
        <end position="159"/>
    </location>
</feature>
<evidence type="ECO:0000256" key="1">
    <source>
        <dbReference type="SAM" id="SignalP"/>
    </source>
</evidence>
<keyword evidence="4" id="KW-1185">Reference proteome</keyword>
<feature type="signal peptide" evidence="1">
    <location>
        <begin position="1"/>
        <end position="19"/>
    </location>
</feature>
<dbReference type="PANTHER" id="PTHR22801">
    <property type="entry name" value="LITHOSTATHINE"/>
    <property type="match status" value="1"/>
</dbReference>
<comment type="caution">
    <text evidence="3">The sequence shown here is derived from an EMBL/GenBank/DDBJ whole genome shotgun (WGS) entry which is preliminary data.</text>
</comment>
<protein>
    <recommendedName>
        <fullName evidence="2">C-type lectin domain-containing protein</fullName>
    </recommendedName>
</protein>
<evidence type="ECO:0000313" key="4">
    <source>
        <dbReference type="Proteomes" id="UP001487740"/>
    </source>
</evidence>
<feature type="domain" description="C-type lectin" evidence="2">
    <location>
        <begin position="27"/>
        <end position="157"/>
    </location>
</feature>
<dbReference type="InterPro" id="IPR001304">
    <property type="entry name" value="C-type_lectin-like"/>
</dbReference>
<sequence>MKRLLSFIAAAVFVGCCQGCDQGYEQVGDACLAFHLGSAYNWTEADVVCSEQYGGVLAKVTSASDLRAIYEYIITYGLTDSFWLGGSDLLAEGDWVWLADGSRVSKATPFWALANGLFGYIHEPSGGQEENCLLLDKKKKYFFNDEDCGAYHHLICMQM</sequence>
<organism evidence="3 4">
    <name type="scientific">Scylla paramamosain</name>
    <name type="common">Mud crab</name>
    <dbReference type="NCBI Taxonomy" id="85552"/>
    <lineage>
        <taxon>Eukaryota</taxon>
        <taxon>Metazoa</taxon>
        <taxon>Ecdysozoa</taxon>
        <taxon>Arthropoda</taxon>
        <taxon>Crustacea</taxon>
        <taxon>Multicrustacea</taxon>
        <taxon>Malacostraca</taxon>
        <taxon>Eumalacostraca</taxon>
        <taxon>Eucarida</taxon>
        <taxon>Decapoda</taxon>
        <taxon>Pleocyemata</taxon>
        <taxon>Brachyura</taxon>
        <taxon>Eubrachyura</taxon>
        <taxon>Portunoidea</taxon>
        <taxon>Portunidae</taxon>
        <taxon>Portuninae</taxon>
        <taxon>Scylla</taxon>
    </lineage>
</organism>
<dbReference type="CDD" id="cd00037">
    <property type="entry name" value="CLECT"/>
    <property type="match status" value="1"/>
</dbReference>
<dbReference type="InterPro" id="IPR016187">
    <property type="entry name" value="CTDL_fold"/>
</dbReference>
<evidence type="ECO:0000259" key="2">
    <source>
        <dbReference type="PROSITE" id="PS50041"/>
    </source>
</evidence>
<accession>A0AAW0UPX2</accession>
<dbReference type="SUPFAM" id="SSF56436">
    <property type="entry name" value="C-type lectin-like"/>
    <property type="match status" value="1"/>
</dbReference>
<dbReference type="PROSITE" id="PS50041">
    <property type="entry name" value="C_TYPE_LECTIN_2"/>
    <property type="match status" value="1"/>
</dbReference>
<gene>
    <name evidence="3" type="ORF">O3P69_001201</name>
</gene>
<keyword evidence="1" id="KW-0732">Signal</keyword>
<proteinExistence type="predicted"/>
<dbReference type="Gene3D" id="3.10.100.10">
    <property type="entry name" value="Mannose-Binding Protein A, subunit A"/>
    <property type="match status" value="1"/>
</dbReference>
<reference evidence="3 4" key="1">
    <citation type="submission" date="2023-03" db="EMBL/GenBank/DDBJ databases">
        <title>High-quality genome of Scylla paramamosain provides insights in environmental adaptation.</title>
        <authorList>
            <person name="Zhang L."/>
        </authorList>
    </citation>
    <scope>NUCLEOTIDE SEQUENCE [LARGE SCALE GENOMIC DNA]</scope>
    <source>
        <strain evidence="3">LZ_2023a</strain>
        <tissue evidence="3">Muscle</tissue>
    </source>
</reference>
<dbReference type="AlphaFoldDB" id="A0AAW0UPX2"/>
<dbReference type="EMBL" id="JARAKH010000008">
    <property type="protein sequence ID" value="KAK8401926.1"/>
    <property type="molecule type" value="Genomic_DNA"/>
</dbReference>
<dbReference type="PANTHER" id="PTHR22801:SF63">
    <property type="entry name" value="C-TYPE LECTIN DOMAIN-CONTAINING PROTEIN"/>
    <property type="match status" value="1"/>
</dbReference>